<accession>A0A2U9ISS0</accession>
<evidence type="ECO:0000256" key="6">
    <source>
        <dbReference type="SAM" id="Phobius"/>
    </source>
</evidence>
<evidence type="ECO:0000256" key="3">
    <source>
        <dbReference type="ARBA" id="ARBA00022692"/>
    </source>
</evidence>
<dbReference type="InterPro" id="IPR037185">
    <property type="entry name" value="EmrE-like"/>
</dbReference>
<feature type="transmembrane region" description="Helical" evidence="6">
    <location>
        <begin position="133"/>
        <end position="155"/>
    </location>
</feature>
<dbReference type="PANTHER" id="PTHR32322:SF18">
    <property type="entry name" value="S-ADENOSYLMETHIONINE_S-ADENOSYLHOMOCYSTEINE TRANSPORTER"/>
    <property type="match status" value="1"/>
</dbReference>
<feature type="transmembrane region" description="Helical" evidence="6">
    <location>
        <begin position="109"/>
        <end position="127"/>
    </location>
</feature>
<feature type="domain" description="EamA" evidence="7">
    <location>
        <begin position="17"/>
        <end position="124"/>
    </location>
</feature>
<feature type="transmembrane region" description="Helical" evidence="6">
    <location>
        <begin position="58"/>
        <end position="79"/>
    </location>
</feature>
<protein>
    <submittedName>
        <fullName evidence="8">EamA family transporter</fullName>
    </submittedName>
</protein>
<keyword evidence="2" id="KW-1003">Cell membrane</keyword>
<evidence type="ECO:0000259" key="7">
    <source>
        <dbReference type="Pfam" id="PF00892"/>
    </source>
</evidence>
<dbReference type="KEGG" id="mhk:DFR87_04650"/>
<reference evidence="8" key="1">
    <citation type="submission" date="2018-05" db="EMBL/GenBank/DDBJ databases">
        <title>Complete Genome Sequences of Extremely Thermoacidophilic, Metal-Mobilizing Type-Strain Members of the Archaeal Family Sulfolobaceae: Acidianus brierleyi DSM-1651T, Acidianus sulfidivorans DSM-18786T, Metallosphaera hakonensis DSM-7519T, and Metallosphaera prunae DSM-10039T.</title>
        <authorList>
            <person name="Counts J.A."/>
            <person name="Kelly R.M."/>
        </authorList>
    </citation>
    <scope>NUCLEOTIDE SEQUENCE [LARGE SCALE GENOMIC DNA]</scope>
    <source>
        <strain evidence="8">HO1-1</strain>
    </source>
</reference>
<name>A0A2U9ISS0_9CREN</name>
<dbReference type="RefSeq" id="WP_110369008.1">
    <property type="nucleotide sequence ID" value="NZ_CP029287.2"/>
</dbReference>
<dbReference type="AlphaFoldDB" id="A0A2U9ISS0"/>
<dbReference type="EMBL" id="CP029287">
    <property type="protein sequence ID" value="AWR99100.1"/>
    <property type="molecule type" value="Genomic_DNA"/>
</dbReference>
<dbReference type="InterPro" id="IPR050638">
    <property type="entry name" value="AA-Vitamin_Transporters"/>
</dbReference>
<proteinExistence type="predicted"/>
<dbReference type="GeneID" id="36834606"/>
<dbReference type="OrthoDB" id="34518at2157"/>
<dbReference type="STRING" id="1293036.GCA_001315825_01506"/>
<feature type="transmembrane region" description="Helical" evidence="6">
    <location>
        <begin position="85"/>
        <end position="102"/>
    </location>
</feature>
<dbReference type="Proteomes" id="UP000247586">
    <property type="component" value="Chromosome"/>
</dbReference>
<dbReference type="Pfam" id="PF00892">
    <property type="entry name" value="EamA"/>
    <property type="match status" value="2"/>
</dbReference>
<keyword evidence="3 6" id="KW-0812">Transmembrane</keyword>
<organism evidence="8 9">
    <name type="scientific">Metallosphaera hakonensis JCM 8857 = DSM 7519</name>
    <dbReference type="NCBI Taxonomy" id="1293036"/>
    <lineage>
        <taxon>Archaea</taxon>
        <taxon>Thermoproteota</taxon>
        <taxon>Thermoprotei</taxon>
        <taxon>Sulfolobales</taxon>
        <taxon>Sulfolobaceae</taxon>
        <taxon>Metallosphaera</taxon>
    </lineage>
</organism>
<evidence type="ECO:0000313" key="8">
    <source>
        <dbReference type="EMBL" id="AWR99100.1"/>
    </source>
</evidence>
<evidence type="ECO:0000313" key="9">
    <source>
        <dbReference type="Proteomes" id="UP000247586"/>
    </source>
</evidence>
<keyword evidence="4 6" id="KW-1133">Transmembrane helix</keyword>
<evidence type="ECO:0000256" key="1">
    <source>
        <dbReference type="ARBA" id="ARBA00004651"/>
    </source>
</evidence>
<keyword evidence="9" id="KW-1185">Reference proteome</keyword>
<dbReference type="InterPro" id="IPR000620">
    <property type="entry name" value="EamA_dom"/>
</dbReference>
<dbReference type="GO" id="GO:0005886">
    <property type="term" value="C:plasma membrane"/>
    <property type="evidence" value="ECO:0007669"/>
    <property type="project" value="UniProtKB-SubCell"/>
</dbReference>
<evidence type="ECO:0000256" key="4">
    <source>
        <dbReference type="ARBA" id="ARBA00022989"/>
    </source>
</evidence>
<dbReference type="PANTHER" id="PTHR32322">
    <property type="entry name" value="INNER MEMBRANE TRANSPORTER"/>
    <property type="match status" value="1"/>
</dbReference>
<feature type="transmembrane region" description="Helical" evidence="6">
    <location>
        <begin position="164"/>
        <end position="182"/>
    </location>
</feature>
<feature type="domain" description="EamA" evidence="7">
    <location>
        <begin position="136"/>
        <end position="265"/>
    </location>
</feature>
<dbReference type="SUPFAM" id="SSF103481">
    <property type="entry name" value="Multidrug resistance efflux transporter EmrE"/>
    <property type="match status" value="2"/>
</dbReference>
<feature type="transmembrane region" description="Helical" evidence="6">
    <location>
        <begin position="25"/>
        <end position="46"/>
    </location>
</feature>
<keyword evidence="5 6" id="KW-0472">Membrane</keyword>
<evidence type="ECO:0000256" key="2">
    <source>
        <dbReference type="ARBA" id="ARBA00022475"/>
    </source>
</evidence>
<gene>
    <name evidence="8" type="ORF">DFR87_04650</name>
</gene>
<evidence type="ECO:0000256" key="5">
    <source>
        <dbReference type="ARBA" id="ARBA00023136"/>
    </source>
</evidence>
<sequence>MKILKYLVPYIVLGSLQYKFTKDGLGYASPFVFMSLRYLIGGSILLPFAKKIMINKDILILTLLTVTSSALWAIGLTYVDPSESAVLSYTMPLFSIPIAFFVVKEKLRLFEIIGAIVGFAGVAIYGLSLSARLSLLGSLLTIINAVFWASFTVYYRKIKNLDPLVVNSSQLLLGSLIFLVLTPFDFRLVSSLNFLGDLLFSAILGGGVLFYLWNLMLRVEKVGKVTVMAFSVPISSSVIDEVTGEIQLNLESYLGLVVMVAGILLSRKDEFFHRKKIRLENSDQKYKL</sequence>
<comment type="subcellular location">
    <subcellularLocation>
        <location evidence="1">Cell membrane</location>
        <topology evidence="1">Multi-pass membrane protein</topology>
    </subcellularLocation>
</comment>
<feature type="transmembrane region" description="Helical" evidence="6">
    <location>
        <begin position="194"/>
        <end position="213"/>
    </location>
</feature>